<gene>
    <name evidence="3" type="ORF">FF011L_23120</name>
</gene>
<keyword evidence="2" id="KW-0812">Transmembrane</keyword>
<feature type="transmembrane region" description="Helical" evidence="2">
    <location>
        <begin position="57"/>
        <end position="75"/>
    </location>
</feature>
<feature type="transmembrane region" description="Helical" evidence="2">
    <location>
        <begin position="95"/>
        <end position="117"/>
    </location>
</feature>
<feature type="transmembrane region" description="Helical" evidence="2">
    <location>
        <begin position="31"/>
        <end position="50"/>
    </location>
</feature>
<evidence type="ECO:0000256" key="2">
    <source>
        <dbReference type="SAM" id="Phobius"/>
    </source>
</evidence>
<evidence type="ECO:0000256" key="1">
    <source>
        <dbReference type="SAM" id="MobiDB-lite"/>
    </source>
</evidence>
<organism evidence="3 4">
    <name type="scientific">Roseimaritima multifibrata</name>
    <dbReference type="NCBI Taxonomy" id="1930274"/>
    <lineage>
        <taxon>Bacteria</taxon>
        <taxon>Pseudomonadati</taxon>
        <taxon>Planctomycetota</taxon>
        <taxon>Planctomycetia</taxon>
        <taxon>Pirellulales</taxon>
        <taxon>Pirellulaceae</taxon>
        <taxon>Roseimaritima</taxon>
    </lineage>
</organism>
<accession>A0A517MF79</accession>
<keyword evidence="2" id="KW-0472">Membrane</keyword>
<proteinExistence type="predicted"/>
<name>A0A517MF79_9BACT</name>
<keyword evidence="2" id="KW-1133">Transmembrane helix</keyword>
<sequence length="192" mass="20816">MGMPQLSVIFGLALCSLTVYGMVGTTEKLATAFFPMMLGIPLVFCGIVSLNPHRRKAWMLVAGLVAAIGLTAGGLRLVYQSTRLLNGDVVNRFTIVLLWGIVAFCGVYLVALVFFAWRDHQRRKGARRKLFADRSAAAEALAAEPLEPGTMNQCVDVANKSVVETPGRETRLPSKAVDRSQTGTRSWANSTS</sequence>
<reference evidence="3 4" key="1">
    <citation type="submission" date="2019-02" db="EMBL/GenBank/DDBJ databases">
        <title>Deep-cultivation of Planctomycetes and their phenomic and genomic characterization uncovers novel biology.</title>
        <authorList>
            <person name="Wiegand S."/>
            <person name="Jogler M."/>
            <person name="Boedeker C."/>
            <person name="Pinto D."/>
            <person name="Vollmers J."/>
            <person name="Rivas-Marin E."/>
            <person name="Kohn T."/>
            <person name="Peeters S.H."/>
            <person name="Heuer A."/>
            <person name="Rast P."/>
            <person name="Oberbeckmann S."/>
            <person name="Bunk B."/>
            <person name="Jeske O."/>
            <person name="Meyerdierks A."/>
            <person name="Storesund J.E."/>
            <person name="Kallscheuer N."/>
            <person name="Luecker S."/>
            <person name="Lage O.M."/>
            <person name="Pohl T."/>
            <person name="Merkel B.J."/>
            <person name="Hornburger P."/>
            <person name="Mueller R.-W."/>
            <person name="Bruemmer F."/>
            <person name="Labrenz M."/>
            <person name="Spormann A.M."/>
            <person name="Op den Camp H."/>
            <person name="Overmann J."/>
            <person name="Amann R."/>
            <person name="Jetten M.S.M."/>
            <person name="Mascher T."/>
            <person name="Medema M.H."/>
            <person name="Devos D.P."/>
            <person name="Kaster A.-K."/>
            <person name="Ovreas L."/>
            <person name="Rohde M."/>
            <person name="Galperin M.Y."/>
            <person name="Jogler C."/>
        </authorList>
    </citation>
    <scope>NUCLEOTIDE SEQUENCE [LARGE SCALE GENOMIC DNA]</scope>
    <source>
        <strain evidence="3 4">FF011L</strain>
    </source>
</reference>
<protein>
    <submittedName>
        <fullName evidence="3">Uncharacterized protein</fullName>
    </submittedName>
</protein>
<evidence type="ECO:0000313" key="3">
    <source>
        <dbReference type="EMBL" id="QDS93542.1"/>
    </source>
</evidence>
<keyword evidence="4" id="KW-1185">Reference proteome</keyword>
<dbReference type="KEGG" id="rml:FF011L_23120"/>
<dbReference type="EMBL" id="CP036262">
    <property type="protein sequence ID" value="QDS93542.1"/>
    <property type="molecule type" value="Genomic_DNA"/>
</dbReference>
<dbReference type="AlphaFoldDB" id="A0A517MF79"/>
<feature type="compositionally biased region" description="Polar residues" evidence="1">
    <location>
        <begin position="179"/>
        <end position="192"/>
    </location>
</feature>
<feature type="compositionally biased region" description="Basic and acidic residues" evidence="1">
    <location>
        <begin position="166"/>
        <end position="178"/>
    </location>
</feature>
<dbReference type="RefSeq" id="WP_218933131.1">
    <property type="nucleotide sequence ID" value="NZ_CP036262.1"/>
</dbReference>
<evidence type="ECO:0000313" key="4">
    <source>
        <dbReference type="Proteomes" id="UP000320672"/>
    </source>
</evidence>
<feature type="region of interest" description="Disordered" evidence="1">
    <location>
        <begin position="166"/>
        <end position="192"/>
    </location>
</feature>
<dbReference type="Proteomes" id="UP000320672">
    <property type="component" value="Chromosome"/>
</dbReference>